<dbReference type="InterPro" id="IPR000620">
    <property type="entry name" value="EamA_dom"/>
</dbReference>
<evidence type="ECO:0000313" key="5">
    <source>
        <dbReference type="Proteomes" id="UP000034491"/>
    </source>
</evidence>
<dbReference type="SUPFAM" id="SSF103481">
    <property type="entry name" value="Multidrug resistance efflux transporter EmrE"/>
    <property type="match status" value="2"/>
</dbReference>
<organism evidence="4 5">
    <name type="scientific">Kiloniella litopenaei</name>
    <dbReference type="NCBI Taxonomy" id="1549748"/>
    <lineage>
        <taxon>Bacteria</taxon>
        <taxon>Pseudomonadati</taxon>
        <taxon>Pseudomonadota</taxon>
        <taxon>Alphaproteobacteria</taxon>
        <taxon>Rhodospirillales</taxon>
        <taxon>Kiloniellaceae</taxon>
        <taxon>Kiloniella</taxon>
    </lineage>
</organism>
<feature type="domain" description="EamA" evidence="3">
    <location>
        <begin position="196"/>
        <end position="320"/>
    </location>
</feature>
<keyword evidence="2" id="KW-0812">Transmembrane</keyword>
<evidence type="ECO:0000256" key="1">
    <source>
        <dbReference type="SAM" id="MobiDB-lite"/>
    </source>
</evidence>
<feature type="transmembrane region" description="Helical" evidence="2">
    <location>
        <begin position="57"/>
        <end position="74"/>
    </location>
</feature>
<keyword evidence="2" id="KW-0472">Membrane</keyword>
<feature type="transmembrane region" description="Helical" evidence="2">
    <location>
        <begin position="170"/>
        <end position="193"/>
    </location>
</feature>
<feature type="transmembrane region" description="Helical" evidence="2">
    <location>
        <begin position="249"/>
        <end position="269"/>
    </location>
</feature>
<evidence type="ECO:0000313" key="4">
    <source>
        <dbReference type="EMBL" id="KKJ78690.1"/>
    </source>
</evidence>
<feature type="transmembrane region" description="Helical" evidence="2">
    <location>
        <begin position="306"/>
        <end position="323"/>
    </location>
</feature>
<feature type="domain" description="EamA" evidence="3">
    <location>
        <begin position="56"/>
        <end position="186"/>
    </location>
</feature>
<sequence length="335" mass="35978">MVFTLNNHRVEKPPPMTTQNTSKATTSKPRINADQNTVKASTSGAIDQENTARIKRGILLVVLSATLFSLAGIFTKSIQAETWSIIAWRGIFAALFLFLWIGYQKSFTRSFLQMGRSGLLVAIIGAMGTAAFLSAFKLTSVANVSLIYAAAPLLAAIIAWIWLKEKITKPVAWGCFGAISGVLIVVSGSLGQINLKGDLLALIMTCSLAVIMVIYRRYPNTPSAGPTALSSLLLIPVCFYFGSPQNIDLPELIPLALFGLIFAIAAISLTEGAKLIPSGQAALVSSLETPIAPFLAWLILSEQPTPQAVIGGFVIMTAVIYSQRTHPHTQRSKEN</sequence>
<dbReference type="OrthoDB" id="8690132at2"/>
<feature type="transmembrane region" description="Helical" evidence="2">
    <location>
        <begin position="142"/>
        <end position="163"/>
    </location>
</feature>
<dbReference type="InterPro" id="IPR037185">
    <property type="entry name" value="EmrE-like"/>
</dbReference>
<reference evidence="4 5" key="1">
    <citation type="submission" date="2015-03" db="EMBL/GenBank/DDBJ databases">
        <title>Genome sequence of Kiloniella sp. P1-1, isolated from the gut microflora of Pacific white shrimp, Penaeus vannamei.</title>
        <authorList>
            <person name="Shao Z."/>
            <person name="Wang L."/>
            <person name="Li X."/>
        </authorList>
    </citation>
    <scope>NUCLEOTIDE SEQUENCE [LARGE SCALE GENOMIC DNA]</scope>
    <source>
        <strain evidence="4 5">P1-1</strain>
    </source>
</reference>
<accession>A0A0M2RFA9</accession>
<feature type="transmembrane region" description="Helical" evidence="2">
    <location>
        <begin position="227"/>
        <end position="243"/>
    </location>
</feature>
<dbReference type="PANTHER" id="PTHR22911">
    <property type="entry name" value="ACYL-MALONYL CONDENSING ENZYME-RELATED"/>
    <property type="match status" value="1"/>
</dbReference>
<dbReference type="PANTHER" id="PTHR22911:SF135">
    <property type="entry name" value="BLR4310 PROTEIN"/>
    <property type="match status" value="1"/>
</dbReference>
<feature type="transmembrane region" description="Helical" evidence="2">
    <location>
        <begin position="115"/>
        <end position="136"/>
    </location>
</feature>
<dbReference type="STRING" id="1549748.WH95_00985"/>
<protein>
    <recommendedName>
        <fullName evidence="3">EamA domain-containing protein</fullName>
    </recommendedName>
</protein>
<feature type="transmembrane region" description="Helical" evidence="2">
    <location>
        <begin position="199"/>
        <end position="215"/>
    </location>
</feature>
<dbReference type="GO" id="GO:0016020">
    <property type="term" value="C:membrane"/>
    <property type="evidence" value="ECO:0007669"/>
    <property type="project" value="InterPro"/>
</dbReference>
<evidence type="ECO:0000259" key="3">
    <source>
        <dbReference type="Pfam" id="PF00892"/>
    </source>
</evidence>
<gene>
    <name evidence="4" type="ORF">WH95_00985</name>
</gene>
<feature type="compositionally biased region" description="Polar residues" evidence="1">
    <location>
        <begin position="17"/>
        <end position="30"/>
    </location>
</feature>
<feature type="transmembrane region" description="Helical" evidence="2">
    <location>
        <begin position="281"/>
        <end position="300"/>
    </location>
</feature>
<keyword evidence="2" id="KW-1133">Transmembrane helix</keyword>
<dbReference type="Proteomes" id="UP000034491">
    <property type="component" value="Unassembled WGS sequence"/>
</dbReference>
<dbReference type="EMBL" id="LANI01000001">
    <property type="protein sequence ID" value="KKJ78690.1"/>
    <property type="molecule type" value="Genomic_DNA"/>
</dbReference>
<comment type="caution">
    <text evidence="4">The sequence shown here is derived from an EMBL/GenBank/DDBJ whole genome shotgun (WGS) entry which is preliminary data.</text>
</comment>
<proteinExistence type="predicted"/>
<dbReference type="Pfam" id="PF00892">
    <property type="entry name" value="EamA"/>
    <property type="match status" value="2"/>
</dbReference>
<feature type="transmembrane region" description="Helical" evidence="2">
    <location>
        <begin position="86"/>
        <end position="103"/>
    </location>
</feature>
<evidence type="ECO:0000256" key="2">
    <source>
        <dbReference type="SAM" id="Phobius"/>
    </source>
</evidence>
<keyword evidence="5" id="KW-1185">Reference proteome</keyword>
<name>A0A0M2RFA9_9PROT</name>
<dbReference type="AlphaFoldDB" id="A0A0M2RFA9"/>
<feature type="region of interest" description="Disordered" evidence="1">
    <location>
        <begin position="1"/>
        <end position="30"/>
    </location>
</feature>